<evidence type="ECO:0000313" key="7">
    <source>
        <dbReference type="Proteomes" id="UP000245712"/>
    </source>
</evidence>
<dbReference type="InterPro" id="IPR039424">
    <property type="entry name" value="SBP_5"/>
</dbReference>
<dbReference type="PANTHER" id="PTHR30290">
    <property type="entry name" value="PERIPLASMIC BINDING COMPONENT OF ABC TRANSPORTER"/>
    <property type="match status" value="1"/>
</dbReference>
<comment type="caution">
    <text evidence="6">The sequence shown here is derived from an EMBL/GenBank/DDBJ whole genome shotgun (WGS) entry which is preliminary data.</text>
</comment>
<proteinExistence type="inferred from homology"/>
<evidence type="ECO:0000256" key="2">
    <source>
        <dbReference type="ARBA" id="ARBA00022448"/>
    </source>
</evidence>
<dbReference type="Pfam" id="PF00496">
    <property type="entry name" value="SBP_bac_5"/>
    <property type="match status" value="1"/>
</dbReference>
<evidence type="ECO:0000256" key="4">
    <source>
        <dbReference type="SAM" id="Phobius"/>
    </source>
</evidence>
<dbReference type="Proteomes" id="UP000245712">
    <property type="component" value="Unassembled WGS sequence"/>
</dbReference>
<dbReference type="PIRSF" id="PIRSF002741">
    <property type="entry name" value="MppA"/>
    <property type="match status" value="1"/>
</dbReference>
<dbReference type="Gene3D" id="3.40.190.10">
    <property type="entry name" value="Periplasmic binding protein-like II"/>
    <property type="match status" value="1"/>
</dbReference>
<evidence type="ECO:0000259" key="5">
    <source>
        <dbReference type="Pfam" id="PF00496"/>
    </source>
</evidence>
<dbReference type="Gene3D" id="3.90.76.10">
    <property type="entry name" value="Dipeptide-binding Protein, Domain 1"/>
    <property type="match status" value="1"/>
</dbReference>
<dbReference type="EMBL" id="QEOB01000010">
    <property type="protein sequence ID" value="PVX81696.1"/>
    <property type="molecule type" value="Genomic_DNA"/>
</dbReference>
<protein>
    <submittedName>
        <fullName evidence="6">Peptide/nickel transport system substrate-binding protein</fullName>
    </submittedName>
</protein>
<sequence>MSDTPPDLPADKPTNPRRRAVLAAGAAVGVGAVAYGFWRTSSSTGQAATQGAAGVQGAQGGTLVVGSYQEPTVYDPNHQYSWETYRIDRHIYESLVAEDLSKPASAGPPPLIPALAQSWEVSDDATTFTFHLRPGVKFHDGTDFDAHAVEFNVRRFSDPGFEFYDVKANAFMKAVYGDLKSFEVLNDQTVRYTFKHPFRDFLRMLPQGNYVSGIFSPQALKQYGQDGLAEHATGTGPFRLVQRVHGEKTELARNDQYWGGRAPLERIVFRPITDDATRLAALQAGEIDILTRTPPDAVDTLTGGGYAVPESAQAGLLYLGWNFRNRFAQQLPVRQAIIQAIDREGLAKTLFKGHALAAYSILNPGNAAFDANQRDYAYDPEAARKRLADAGFKDGDIRFTIATDEANQPSIEWIQRDLAKVGIHVDILSQEWLTYTSNLPKLAPEVALTSMEWGFVTPLWARIVYQGYVVTRGGGDLLGPELKAAIDTASHEVDEAKAITAWKHANGLLQQQAATVPLVSFTRYFAVSPKVKGFNVPAQNWYDLARVSLST</sequence>
<dbReference type="Gene3D" id="3.10.105.10">
    <property type="entry name" value="Dipeptide-binding Protein, Domain 3"/>
    <property type="match status" value="1"/>
</dbReference>
<comment type="similarity">
    <text evidence="1">Belongs to the bacterial solute-binding protein 5 family.</text>
</comment>
<dbReference type="PROSITE" id="PS51318">
    <property type="entry name" value="TAT"/>
    <property type="match status" value="1"/>
</dbReference>
<feature type="domain" description="Solute-binding protein family 5" evidence="5">
    <location>
        <begin position="111"/>
        <end position="450"/>
    </location>
</feature>
<keyword evidence="2" id="KW-0813">Transport</keyword>
<dbReference type="RefSeq" id="WP_116611999.1">
    <property type="nucleotide sequence ID" value="NZ_QEOB01000010.1"/>
</dbReference>
<dbReference type="InterPro" id="IPR030678">
    <property type="entry name" value="Peptide/Ni-bd"/>
</dbReference>
<evidence type="ECO:0000256" key="1">
    <source>
        <dbReference type="ARBA" id="ARBA00005695"/>
    </source>
</evidence>
<feature type="transmembrane region" description="Helical" evidence="4">
    <location>
        <begin position="20"/>
        <end position="38"/>
    </location>
</feature>
<evidence type="ECO:0000256" key="3">
    <source>
        <dbReference type="ARBA" id="ARBA00022729"/>
    </source>
</evidence>
<dbReference type="InterPro" id="IPR000914">
    <property type="entry name" value="SBP_5_dom"/>
</dbReference>
<organism evidence="6 7">
    <name type="scientific">Paraburkholderia unamae</name>
    <dbReference type="NCBI Taxonomy" id="219649"/>
    <lineage>
        <taxon>Bacteria</taxon>
        <taxon>Pseudomonadati</taxon>
        <taxon>Pseudomonadota</taxon>
        <taxon>Betaproteobacteria</taxon>
        <taxon>Burkholderiales</taxon>
        <taxon>Burkholderiaceae</taxon>
        <taxon>Paraburkholderia</taxon>
    </lineage>
</organism>
<keyword evidence="7" id="KW-1185">Reference proteome</keyword>
<keyword evidence="4" id="KW-0812">Transmembrane</keyword>
<dbReference type="SUPFAM" id="SSF53850">
    <property type="entry name" value="Periplasmic binding protein-like II"/>
    <property type="match status" value="1"/>
</dbReference>
<name>A0ABX5KJA1_9BURK</name>
<keyword evidence="3" id="KW-0732">Signal</keyword>
<keyword evidence="4" id="KW-0472">Membrane</keyword>
<dbReference type="InterPro" id="IPR006311">
    <property type="entry name" value="TAT_signal"/>
</dbReference>
<evidence type="ECO:0000313" key="6">
    <source>
        <dbReference type="EMBL" id="PVX81696.1"/>
    </source>
</evidence>
<accession>A0ABX5KJA1</accession>
<gene>
    <name evidence="6" type="ORF">C7402_110100</name>
</gene>
<dbReference type="PANTHER" id="PTHR30290:SF9">
    <property type="entry name" value="OLIGOPEPTIDE-BINDING PROTEIN APPA"/>
    <property type="match status" value="1"/>
</dbReference>
<reference evidence="6 7" key="1">
    <citation type="submission" date="2018-05" db="EMBL/GenBank/DDBJ databases">
        <title>Genomic Encyclopedia of Type Strains, Phase IV (KMG-V): Genome sequencing to study the core and pangenomes of soil and plant-associated prokaryotes.</title>
        <authorList>
            <person name="Whitman W."/>
        </authorList>
    </citation>
    <scope>NUCLEOTIDE SEQUENCE [LARGE SCALE GENOMIC DNA]</scope>
    <source>
        <strain evidence="6 7">SCZa-39</strain>
    </source>
</reference>
<keyword evidence="4" id="KW-1133">Transmembrane helix</keyword>